<evidence type="ECO:0000256" key="1">
    <source>
        <dbReference type="SAM" id="MobiDB-lite"/>
    </source>
</evidence>
<dbReference type="AlphaFoldDB" id="A0A420ICF9"/>
<evidence type="ECO:0000259" key="3">
    <source>
        <dbReference type="Pfam" id="PF16201"/>
    </source>
</evidence>
<dbReference type="Proteomes" id="UP000285326">
    <property type="component" value="Unassembled WGS sequence"/>
</dbReference>
<evidence type="ECO:0000259" key="4">
    <source>
        <dbReference type="Pfam" id="PF26140"/>
    </source>
</evidence>
<dbReference type="InterPro" id="IPR059018">
    <property type="entry name" value="HEAT_URB1"/>
</dbReference>
<feature type="domain" description="URB1 N-terminal" evidence="2">
    <location>
        <begin position="102"/>
        <end position="453"/>
    </location>
</feature>
<dbReference type="EMBL" id="MCBS01024905">
    <property type="protein sequence ID" value="RKF72204.1"/>
    <property type="molecule type" value="Genomic_DNA"/>
</dbReference>
<proteinExistence type="predicted"/>
<reference evidence="5 6" key="1">
    <citation type="journal article" date="2018" name="BMC Genomics">
        <title>Comparative genome analyses reveal sequence features reflecting distinct modes of host-adaptation between dicot and monocot powdery mildew.</title>
        <authorList>
            <person name="Wu Y."/>
            <person name="Ma X."/>
            <person name="Pan Z."/>
            <person name="Kale S.D."/>
            <person name="Song Y."/>
            <person name="King H."/>
            <person name="Zhang Q."/>
            <person name="Presley C."/>
            <person name="Deng X."/>
            <person name="Wei C.I."/>
            <person name="Xiao S."/>
        </authorList>
    </citation>
    <scope>NUCLEOTIDE SEQUENCE [LARGE SCALE GENOMIC DNA]</scope>
    <source>
        <strain evidence="5">UMSG1</strain>
    </source>
</reference>
<dbReference type="GO" id="GO:0000466">
    <property type="term" value="P:maturation of 5.8S rRNA from tricistronic rRNA transcript (SSU-rRNA, 5.8S rRNA, LSU-rRNA)"/>
    <property type="evidence" value="ECO:0007669"/>
    <property type="project" value="TreeGrafter"/>
</dbReference>
<dbReference type="GO" id="GO:0005730">
    <property type="term" value="C:nucleolus"/>
    <property type="evidence" value="ECO:0007669"/>
    <property type="project" value="TreeGrafter"/>
</dbReference>
<organism evidence="5 6">
    <name type="scientific">Golovinomyces cichoracearum</name>
    <dbReference type="NCBI Taxonomy" id="62708"/>
    <lineage>
        <taxon>Eukaryota</taxon>
        <taxon>Fungi</taxon>
        <taxon>Dikarya</taxon>
        <taxon>Ascomycota</taxon>
        <taxon>Pezizomycotina</taxon>
        <taxon>Leotiomycetes</taxon>
        <taxon>Erysiphales</taxon>
        <taxon>Erysiphaceae</taxon>
        <taxon>Golovinomyces</taxon>
    </lineage>
</organism>
<protein>
    <submittedName>
        <fullName evidence="5">Nucleolar pre-ribosomal-associated protein 1</fullName>
    </submittedName>
</protein>
<feature type="region of interest" description="Disordered" evidence="1">
    <location>
        <begin position="1"/>
        <end position="27"/>
    </location>
</feature>
<gene>
    <name evidence="5" type="ORF">GcM1_249265</name>
</gene>
<dbReference type="InterPro" id="IPR039844">
    <property type="entry name" value="URB1"/>
</dbReference>
<dbReference type="Pfam" id="PF16201">
    <property type="entry name" value="NopRA1"/>
    <property type="match status" value="1"/>
</dbReference>
<name>A0A420ICF9_9PEZI</name>
<dbReference type="PANTHER" id="PTHR13500:SF0">
    <property type="entry name" value="NUCLEOLAR PRE-RIBOSOMAL-ASSOCIATED PROTEIN 1"/>
    <property type="match status" value="1"/>
</dbReference>
<dbReference type="PANTHER" id="PTHR13500">
    <property type="entry name" value="NUCLEOLAR PRERIBOSOMAL-ASSOCIATED PROTEIN 1"/>
    <property type="match status" value="1"/>
</dbReference>
<dbReference type="InterPro" id="IPR021714">
    <property type="entry name" value="URB1_N"/>
</dbReference>
<sequence>MSKRPGDDLESNESLNFKRHKFSKPPLANSVAPLDVASGKQLQKLLTFSQDSQQSLKNVQAFKSFLDGILASHDSTAQTHILKDYLESQKLIFGEEEPLTYLPDIFQTWKFALQLNNENILSAVPSVLALLVRVISNSFDLSAYGKLLGNTLLHKNHQELIKRGLTANKNKEYVISPVLRLLRELSMLDGGALSDNIFRARNFTFQALTRNLNLKYVGVSREEIRKPSVRTNAVRFVLQLLKYLPIKSKKELLREREIFFVLTRYISGDPPFLVRDILETLKTHIVNDELLTREAKTRILTTGLLEKIISLYRYDKEEEKSETSELSIPDSAHKVLLLICTSLNSGLLLNQSGLYPKGLMVNHTNGNFNDISGPQIHLGLDSIEWIHNYTEKIAVRNVILSDFIRTLRPWSSIKENELILSVFKSAPELIAEYFFSKNGFLPDPKLTAYWVGYSNFVYGTIKLSLPNNFGHEEGYADLPPPLSILMENLLPKQLNRKLLTKCLGQTANKLIAFFVVRILCAAFQKLQAALRMCREASKTSCESIWNQYALRVAEIFSERCPAINVVIAAYRRLEASDLFQREAFTKLLTLYYEVLPLSVTEAKSNAPVLIGETMMSIEKIDFTLQKGVLRALELENIFRIANLSPGVRWFSRGVNYPISPFLAMLRLSAIASPDAPLLRLKNVLISVVQETQIFQTRSTDSMLDYFIMSLRSIVTDDKMEDFYEYIDSCLTRCVATPIKYIFKLEEFLSENNIACHESNISLLPFAMLDQWKFHVRAVNASALKKTALFISQYLGSHSKLVGDKKFIKFLSENFANACPNNSEAQQVMRNYKKFGNETRNHNYYYQVPSRDSKSITATNRTAEKQTSVKVEPFREIVSSEDNNALVRWRKKDVDDVIEDGHIGNLVMLLSSKHLSIRREALTQILMFAQNLKDSKFEEKDQIWLLLSELSASAKEIINKSRLPRIFSSFAYHSISILKDPSHHLFPKINKFLSRSPTWQLDKIPLMYSIMNEPPSSDGKVCSEREWLLNYLLDGLGSEIDLEIFRRRSVFERLLSWYHLDHCQGLQDTILKILVRACSINNASTTLVTRFSVVTWLEVQEALSTNTILHNLYQDILKSCNQKRIMRWSRRAIKSKEIQP</sequence>
<dbReference type="InterPro" id="IPR032436">
    <property type="entry name" value="URB1_C"/>
</dbReference>
<feature type="domain" description="URB1 C-terminal" evidence="3">
    <location>
        <begin position="903"/>
        <end position="1095"/>
    </location>
</feature>
<evidence type="ECO:0000259" key="2">
    <source>
        <dbReference type="Pfam" id="PF11707"/>
    </source>
</evidence>
<dbReference type="GO" id="GO:0000463">
    <property type="term" value="P:maturation of LSU-rRNA from tricistronic rRNA transcript (SSU-rRNA, 5.8S rRNA, LSU-rRNA)"/>
    <property type="evidence" value="ECO:0007669"/>
    <property type="project" value="TreeGrafter"/>
</dbReference>
<feature type="domain" description="URB1 central HEAT repeat" evidence="4">
    <location>
        <begin position="644"/>
        <end position="842"/>
    </location>
</feature>
<dbReference type="Pfam" id="PF11707">
    <property type="entry name" value="Npa1"/>
    <property type="match status" value="1"/>
</dbReference>
<evidence type="ECO:0000313" key="5">
    <source>
        <dbReference type="EMBL" id="RKF72204.1"/>
    </source>
</evidence>
<comment type="caution">
    <text evidence="5">The sequence shown here is derived from an EMBL/GenBank/DDBJ whole genome shotgun (WGS) entry which is preliminary data.</text>
</comment>
<accession>A0A420ICF9</accession>
<dbReference type="Pfam" id="PF26140">
    <property type="entry name" value="HEAT_URB1"/>
    <property type="match status" value="1"/>
</dbReference>
<evidence type="ECO:0000313" key="6">
    <source>
        <dbReference type="Proteomes" id="UP000285326"/>
    </source>
</evidence>